<evidence type="ECO:0000259" key="14">
    <source>
        <dbReference type="PROSITE" id="PS51194"/>
    </source>
</evidence>
<evidence type="ECO:0000256" key="7">
    <source>
        <dbReference type="ARBA" id="ARBA00022833"/>
    </source>
</evidence>
<dbReference type="GO" id="GO:0016787">
    <property type="term" value="F:hydrolase activity"/>
    <property type="evidence" value="ECO:0007669"/>
    <property type="project" value="UniProtKB-KW"/>
</dbReference>
<dbReference type="PROSITE" id="PS00039">
    <property type="entry name" value="DEAD_ATP_HELICASE"/>
    <property type="match status" value="1"/>
</dbReference>
<dbReference type="Proteomes" id="UP000008909">
    <property type="component" value="Unassembled WGS sequence"/>
</dbReference>
<dbReference type="InterPro" id="IPR044113">
    <property type="entry name" value="DEADc_DDX41"/>
</dbReference>
<dbReference type="GO" id="GO:0003724">
    <property type="term" value="F:RNA helicase activity"/>
    <property type="evidence" value="ECO:0007669"/>
    <property type="project" value="UniProtKB-EC"/>
</dbReference>
<dbReference type="InterPro" id="IPR001650">
    <property type="entry name" value="Helicase_C-like"/>
</dbReference>
<keyword evidence="5" id="KW-0378">Hydrolase</keyword>
<keyword evidence="2" id="KW-0479">Metal-binding</keyword>
<dbReference type="CDD" id="cd17951">
    <property type="entry name" value="DEADc_DDX41"/>
    <property type="match status" value="1"/>
</dbReference>
<comment type="similarity">
    <text evidence="10">Belongs to the DEAD box helicase family. DDX41 subfamily.</text>
</comment>
<name>G7Y9F3_CLOSI</name>
<evidence type="ECO:0000256" key="9">
    <source>
        <dbReference type="ARBA" id="ARBA00022884"/>
    </source>
</evidence>
<feature type="domain" description="Helicase C-terminal" evidence="14">
    <location>
        <begin position="1143"/>
        <end position="1290"/>
    </location>
</feature>
<keyword evidence="4" id="KW-0863">Zinc-finger</keyword>
<keyword evidence="3" id="KW-0547">Nucleotide-binding</keyword>
<evidence type="ECO:0000256" key="1">
    <source>
        <dbReference type="ARBA" id="ARBA00012552"/>
    </source>
</evidence>
<evidence type="ECO:0000256" key="3">
    <source>
        <dbReference type="ARBA" id="ARBA00022741"/>
    </source>
</evidence>
<dbReference type="GO" id="GO:0005737">
    <property type="term" value="C:cytoplasm"/>
    <property type="evidence" value="ECO:0007669"/>
    <property type="project" value="UniProtKB-ARBA"/>
</dbReference>
<dbReference type="InterPro" id="IPR027417">
    <property type="entry name" value="P-loop_NTPase"/>
</dbReference>
<dbReference type="GO" id="GO:0005524">
    <property type="term" value="F:ATP binding"/>
    <property type="evidence" value="ECO:0007669"/>
    <property type="project" value="UniProtKB-KW"/>
</dbReference>
<dbReference type="EC" id="3.6.4.13" evidence="1"/>
<dbReference type="SMART" id="SM00487">
    <property type="entry name" value="DEXDc"/>
    <property type="match status" value="1"/>
</dbReference>
<dbReference type="InterPro" id="IPR011545">
    <property type="entry name" value="DEAD/DEAH_box_helicase_dom"/>
</dbReference>
<evidence type="ECO:0000256" key="8">
    <source>
        <dbReference type="ARBA" id="ARBA00022840"/>
    </source>
</evidence>
<organism evidence="15 16">
    <name type="scientific">Clonorchis sinensis</name>
    <name type="common">Chinese liver fluke</name>
    <dbReference type="NCBI Taxonomy" id="79923"/>
    <lineage>
        <taxon>Eukaryota</taxon>
        <taxon>Metazoa</taxon>
        <taxon>Spiralia</taxon>
        <taxon>Lophotrochozoa</taxon>
        <taxon>Platyhelminthes</taxon>
        <taxon>Trematoda</taxon>
        <taxon>Digenea</taxon>
        <taxon>Opisthorchiida</taxon>
        <taxon>Opisthorchiata</taxon>
        <taxon>Opisthorchiidae</taxon>
        <taxon>Clonorchis</taxon>
    </lineage>
</organism>
<dbReference type="GO" id="GO:0008270">
    <property type="term" value="F:zinc ion binding"/>
    <property type="evidence" value="ECO:0007669"/>
    <property type="project" value="UniProtKB-KW"/>
</dbReference>
<feature type="domain" description="Helicase ATP-binding" evidence="13">
    <location>
        <begin position="934"/>
        <end position="1119"/>
    </location>
</feature>
<sequence>MSATVDMWSATIPLVRNNRGIGKDFHGQFEPPKQTENHAFLVGIRMEVDIVVRPTQLVRILRVNNNYYKVTVTVKHTHRDLPRTVTDGETVGQLFGKPQEFRHVAGDERRFLNVPTEIWLTDPQPTPLLFANDRIYAVQFLLAPVLIATQAPYSAWFNAPIRAHAKITGILYENLTSRLRLAVSHTYCYPPDHCSVLKLSPRTIRQNDPLLKSEHLVYFSAFNVRTSYQVRNNISLAETSPSIHVSPKHAYKNPTSVVHLKPLKSSLYVSGGPDAMAGGIYGIGVTLSPKAVNALLDWIPVNSRFCAVWLSGSVKINALRYGSRFLFAVSSCAPTVCSSESENDEFYQYLATVSLPICDYRTSGSFLEQPATGNDATNGPVLSRELRRTQGSSGRELADGSGTANCSQSSWRRCVIVISLRNHILAASQGLENLRCYVPRISVTDPVQRRRLRKLILATTKEAQAVFDNTSQLEGFDVRHLDAHHLSIFFTILVLVVLSNTMKRHSEDSSKLSDFSDDEDYVPYVPIKERKKQQFRWEDEAQWTTVSSHRCTEYSDVLLFSMILSIIPLEFQSGSLGSSYAKKSSVEVRDLPALHVVYTASALVFRYKFPMVYTRNDPITAIIVLNRRAALFASHSAYTVTLNFSIEPQTNNRIVNTRPQSKSFFRFHSYKMSDQHSGRGHRTLARFPNPEHSCHTSPRILAVRSSFNRLYHTEVATAVCSCSWIVLCEQHCFSAHTEVACHRLFSLQKMLGNLAYSEEPKEDEGTEAQNDETAGADQEDDGGGDGAGGKKTKTRDDLDYVGPHAQGSLFDRMWELKKKAEERKETERDKKLKVEAKILESVAEKTALMGVAELAKGIQYDKPIQTGWTPPSYIREQTQEKSDEIRKKHRILIDGEDVPPPIRNFIEMRFPVALVDILKARGISNPTPIQMQGLPAVLSGRDMIGIAFTGSGKTMVFAIPIVLFCMDQELKIPFIPGEGPYGLILGPSRELARQTHEVLSSLVDGLVAAGFPEIRCNLCIGGTAVKDQAETFRRSGVHILVATPGRLIDLLQRKIFNLEVCRYLVLDEADRMIDMGFEEEVRTIFSYFKGQRQTLLFSATMPKKIQNFAKSALVKPVTVNVGRAGAASMNVSQEVEYVKHEAKIPHLLQALQKTPPPVIIFAERKQDVDAIHEYLLLKGVEAVSIHGGKDQEDRVAAVTEFRAKHRDVLVATDVASKGLDFPYINHVINYDMPEDIENYVHRIGRTGRGHKRGLATTFINKSVDESTLLDLKHLLIEANQRVPDFLVELVSATEHELEMGGEVGCAYCGGLGHRITHCPKLEAMQNKAARSLGRKDFLPSADY</sequence>
<dbReference type="CDD" id="cd18787">
    <property type="entry name" value="SF2_C_DEAD"/>
    <property type="match status" value="1"/>
</dbReference>
<keyword evidence="7" id="KW-0862">Zinc</keyword>
<keyword evidence="6 15" id="KW-0347">Helicase</keyword>
<dbReference type="InterPro" id="IPR000629">
    <property type="entry name" value="RNA-helicase_DEAD-box_CS"/>
</dbReference>
<dbReference type="PROSITE" id="PS51192">
    <property type="entry name" value="HELICASE_ATP_BIND_1"/>
    <property type="match status" value="1"/>
</dbReference>
<dbReference type="PANTHER" id="PTHR47958">
    <property type="entry name" value="ATP-DEPENDENT RNA HELICASE DBP3"/>
    <property type="match status" value="1"/>
</dbReference>
<reference key="2">
    <citation type="submission" date="2011-10" db="EMBL/GenBank/DDBJ databases">
        <title>The genome and transcriptome sequence of Clonorchis sinensis provide insights into the carcinogenic liver fluke.</title>
        <authorList>
            <person name="Wang X."/>
            <person name="Huang Y."/>
            <person name="Chen W."/>
            <person name="Liu H."/>
            <person name="Guo L."/>
            <person name="Chen Y."/>
            <person name="Luo F."/>
            <person name="Zhou W."/>
            <person name="Sun J."/>
            <person name="Mao Q."/>
            <person name="Liang P."/>
            <person name="Zhou C."/>
            <person name="Tian Y."/>
            <person name="Men J."/>
            <person name="Lv X."/>
            <person name="Huang L."/>
            <person name="Zhou J."/>
            <person name="Hu Y."/>
            <person name="Li R."/>
            <person name="Zhang F."/>
            <person name="Lei H."/>
            <person name="Li X."/>
            <person name="Hu X."/>
            <person name="Liang C."/>
            <person name="Xu J."/>
            <person name="Wu Z."/>
            <person name="Yu X."/>
        </authorList>
    </citation>
    <scope>NUCLEOTIDE SEQUENCE</scope>
    <source>
        <strain>Henan</strain>
    </source>
</reference>
<gene>
    <name evidence="15" type="ORF">CLF_103261</name>
</gene>
<dbReference type="EMBL" id="DF142970">
    <property type="protein sequence ID" value="GAA49588.1"/>
    <property type="molecule type" value="Genomic_DNA"/>
</dbReference>
<keyword evidence="9" id="KW-0694">RNA-binding</keyword>
<feature type="region of interest" description="Disordered" evidence="12">
    <location>
        <begin position="757"/>
        <end position="804"/>
    </location>
</feature>
<dbReference type="GO" id="GO:0000398">
    <property type="term" value="P:mRNA splicing, via spliceosome"/>
    <property type="evidence" value="ECO:0007669"/>
    <property type="project" value="InterPro"/>
</dbReference>
<dbReference type="Pfam" id="PF00271">
    <property type="entry name" value="Helicase_C"/>
    <property type="match status" value="1"/>
</dbReference>
<keyword evidence="16" id="KW-1185">Reference proteome</keyword>
<dbReference type="GO" id="GO:0005634">
    <property type="term" value="C:nucleus"/>
    <property type="evidence" value="ECO:0007669"/>
    <property type="project" value="UniProtKB-ARBA"/>
</dbReference>
<evidence type="ECO:0000313" key="16">
    <source>
        <dbReference type="Proteomes" id="UP000008909"/>
    </source>
</evidence>
<dbReference type="GO" id="GO:0003723">
    <property type="term" value="F:RNA binding"/>
    <property type="evidence" value="ECO:0007669"/>
    <property type="project" value="UniProtKB-KW"/>
</dbReference>
<evidence type="ECO:0000256" key="6">
    <source>
        <dbReference type="ARBA" id="ARBA00022806"/>
    </source>
</evidence>
<dbReference type="InterPro" id="IPR014001">
    <property type="entry name" value="Helicase_ATP-bd"/>
</dbReference>
<evidence type="ECO:0000256" key="12">
    <source>
        <dbReference type="SAM" id="MobiDB-lite"/>
    </source>
</evidence>
<evidence type="ECO:0000256" key="5">
    <source>
        <dbReference type="ARBA" id="ARBA00022801"/>
    </source>
</evidence>
<dbReference type="Pfam" id="PF00270">
    <property type="entry name" value="DEAD"/>
    <property type="match status" value="1"/>
</dbReference>
<keyword evidence="8" id="KW-0067">ATP-binding</keyword>
<evidence type="ECO:0000256" key="10">
    <source>
        <dbReference type="ARBA" id="ARBA00023594"/>
    </source>
</evidence>
<evidence type="ECO:0000256" key="11">
    <source>
        <dbReference type="ARBA" id="ARBA00047984"/>
    </source>
</evidence>
<evidence type="ECO:0000256" key="4">
    <source>
        <dbReference type="ARBA" id="ARBA00022771"/>
    </source>
</evidence>
<dbReference type="SUPFAM" id="SSF52540">
    <property type="entry name" value="P-loop containing nucleoside triphosphate hydrolases"/>
    <property type="match status" value="2"/>
</dbReference>
<reference evidence="15" key="1">
    <citation type="journal article" date="2011" name="Genome Biol.">
        <title>The draft genome of the carcinogenic human liver fluke Clonorchis sinensis.</title>
        <authorList>
            <person name="Wang X."/>
            <person name="Chen W."/>
            <person name="Huang Y."/>
            <person name="Sun J."/>
            <person name="Men J."/>
            <person name="Liu H."/>
            <person name="Luo F."/>
            <person name="Guo L."/>
            <person name="Lv X."/>
            <person name="Deng C."/>
            <person name="Zhou C."/>
            <person name="Fan Y."/>
            <person name="Li X."/>
            <person name="Huang L."/>
            <person name="Hu Y."/>
            <person name="Liang C."/>
            <person name="Hu X."/>
            <person name="Xu J."/>
            <person name="Yu X."/>
        </authorList>
    </citation>
    <scope>NUCLEOTIDE SEQUENCE [LARGE SCALE GENOMIC DNA]</scope>
    <source>
        <strain evidence="15">Henan</strain>
    </source>
</reference>
<evidence type="ECO:0000256" key="2">
    <source>
        <dbReference type="ARBA" id="ARBA00022723"/>
    </source>
</evidence>
<evidence type="ECO:0000313" key="15">
    <source>
        <dbReference type="EMBL" id="GAA49588.1"/>
    </source>
</evidence>
<protein>
    <recommendedName>
        <fullName evidence="1">RNA helicase</fullName>
        <ecNumber evidence="1">3.6.4.13</ecNumber>
    </recommendedName>
</protein>
<dbReference type="Gene3D" id="3.40.50.300">
    <property type="entry name" value="P-loop containing nucleotide triphosphate hydrolases"/>
    <property type="match status" value="2"/>
</dbReference>
<dbReference type="SMART" id="SM00490">
    <property type="entry name" value="HELICc"/>
    <property type="match status" value="1"/>
</dbReference>
<proteinExistence type="inferred from homology"/>
<feature type="compositionally biased region" description="Acidic residues" evidence="12">
    <location>
        <begin position="760"/>
        <end position="770"/>
    </location>
</feature>
<dbReference type="FunFam" id="3.40.50.300:FF:000657">
    <property type="entry name" value="Probable ATP-dependent RNA helicase DDX41"/>
    <property type="match status" value="1"/>
</dbReference>
<evidence type="ECO:0000259" key="13">
    <source>
        <dbReference type="PROSITE" id="PS51192"/>
    </source>
</evidence>
<dbReference type="FunFam" id="3.40.50.300:FF:000449">
    <property type="entry name" value="Probable ATP-dependent RNA helicase DDX41"/>
    <property type="match status" value="1"/>
</dbReference>
<dbReference type="PROSITE" id="PS51194">
    <property type="entry name" value="HELICASE_CTER"/>
    <property type="match status" value="1"/>
</dbReference>
<accession>G7Y9F3</accession>
<comment type="catalytic activity">
    <reaction evidence="11">
        <text>ATP + H2O = ADP + phosphate + H(+)</text>
        <dbReference type="Rhea" id="RHEA:13065"/>
        <dbReference type="ChEBI" id="CHEBI:15377"/>
        <dbReference type="ChEBI" id="CHEBI:15378"/>
        <dbReference type="ChEBI" id="CHEBI:30616"/>
        <dbReference type="ChEBI" id="CHEBI:43474"/>
        <dbReference type="ChEBI" id="CHEBI:456216"/>
        <dbReference type="EC" id="3.6.4.13"/>
    </reaction>
</comment>